<evidence type="ECO:0000256" key="4">
    <source>
        <dbReference type="ARBA" id="ARBA00022982"/>
    </source>
</evidence>
<organism evidence="7 8">
    <name type="scientific">Ligaoa zhengdingensis</name>
    <dbReference type="NCBI Taxonomy" id="2763658"/>
    <lineage>
        <taxon>Bacteria</taxon>
        <taxon>Bacillati</taxon>
        <taxon>Bacillota</taxon>
        <taxon>Clostridia</taxon>
        <taxon>Eubacteriales</taxon>
        <taxon>Oscillospiraceae</taxon>
        <taxon>Ligaoa</taxon>
    </lineage>
</organism>
<feature type="domain" description="Ferritin-like diiron" evidence="6">
    <location>
        <begin position="2"/>
        <end position="134"/>
    </location>
</feature>
<evidence type="ECO:0000256" key="5">
    <source>
        <dbReference type="ARBA" id="ARBA00023004"/>
    </source>
</evidence>
<keyword evidence="8" id="KW-1185">Reference proteome</keyword>
<keyword evidence="4" id="KW-0249">Electron transport</keyword>
<dbReference type="InterPro" id="IPR052364">
    <property type="entry name" value="Rubrerythrin"/>
</dbReference>
<evidence type="ECO:0000313" key="7">
    <source>
        <dbReference type="EMBL" id="MBC8547084.1"/>
    </source>
</evidence>
<keyword evidence="2" id="KW-0813">Transport</keyword>
<dbReference type="Proteomes" id="UP000653127">
    <property type="component" value="Unassembled WGS sequence"/>
</dbReference>
<name>A0A926I470_9FIRM</name>
<evidence type="ECO:0000256" key="3">
    <source>
        <dbReference type="ARBA" id="ARBA00022723"/>
    </source>
</evidence>
<sequence length="179" mass="20364">MEFKGSKTEANLMAAYAGESQARTKYTIYAELARKDGYEQLAQIFDETAKNEKAHAEQWLKYLHGGDFKNTEVNLTDAAGGEHYEWSEMYPQFAEQAKAEGFNEIANKMQLVAAIEKEHEKRYRELIETLKNGAVFQKDDKIVWICSNCGHEHVGTTAPQICPVCGYGQAYFQEKANNY</sequence>
<keyword evidence="3" id="KW-0479">Metal-binding</keyword>
<protein>
    <submittedName>
        <fullName evidence="7">Rubrerythrin family protein</fullName>
    </submittedName>
</protein>
<gene>
    <name evidence="7" type="ORF">H8711_09100</name>
</gene>
<dbReference type="SUPFAM" id="SSF47240">
    <property type="entry name" value="Ferritin-like"/>
    <property type="match status" value="1"/>
</dbReference>
<dbReference type="Pfam" id="PF02915">
    <property type="entry name" value="Rubrerythrin"/>
    <property type="match status" value="1"/>
</dbReference>
<comment type="caution">
    <text evidence="7">The sequence shown here is derived from an EMBL/GenBank/DDBJ whole genome shotgun (WGS) entry which is preliminary data.</text>
</comment>
<dbReference type="InterPro" id="IPR009040">
    <property type="entry name" value="Ferritin-like_diiron"/>
</dbReference>
<dbReference type="InterPro" id="IPR048574">
    <property type="entry name" value="RUBY_RBDX"/>
</dbReference>
<dbReference type="InterPro" id="IPR009078">
    <property type="entry name" value="Ferritin-like_SF"/>
</dbReference>
<proteinExistence type="predicted"/>
<evidence type="ECO:0000313" key="8">
    <source>
        <dbReference type="Proteomes" id="UP000653127"/>
    </source>
</evidence>
<dbReference type="NCBIfam" id="NF045767">
    <property type="entry name" value="RuberyRbr"/>
    <property type="match status" value="1"/>
</dbReference>
<dbReference type="Pfam" id="PF21349">
    <property type="entry name" value="RUBY_RBDX"/>
    <property type="match status" value="1"/>
</dbReference>
<dbReference type="InterPro" id="IPR012347">
    <property type="entry name" value="Ferritin-like"/>
</dbReference>
<dbReference type="Gene3D" id="2.20.28.10">
    <property type="match status" value="1"/>
</dbReference>
<comment type="cofactor">
    <cofactor evidence="1">
        <name>Fe(3+)</name>
        <dbReference type="ChEBI" id="CHEBI:29034"/>
    </cofactor>
</comment>
<dbReference type="PROSITE" id="PS50905">
    <property type="entry name" value="FERRITIN_LIKE"/>
    <property type="match status" value="1"/>
</dbReference>
<dbReference type="GO" id="GO:0016491">
    <property type="term" value="F:oxidoreductase activity"/>
    <property type="evidence" value="ECO:0007669"/>
    <property type="project" value="InterPro"/>
</dbReference>
<keyword evidence="5" id="KW-0408">Iron</keyword>
<dbReference type="CDD" id="cd01041">
    <property type="entry name" value="Rubrerythrin"/>
    <property type="match status" value="1"/>
</dbReference>
<dbReference type="GO" id="GO:0046872">
    <property type="term" value="F:metal ion binding"/>
    <property type="evidence" value="ECO:0007669"/>
    <property type="project" value="UniProtKB-KW"/>
</dbReference>
<dbReference type="PANTHER" id="PTHR43865:SF1">
    <property type="entry name" value="RUBRERYTHRIN-RELATED"/>
    <property type="match status" value="1"/>
</dbReference>
<evidence type="ECO:0000256" key="1">
    <source>
        <dbReference type="ARBA" id="ARBA00001965"/>
    </source>
</evidence>
<dbReference type="CDD" id="cd00729">
    <property type="entry name" value="rubredoxin_SM"/>
    <property type="match status" value="1"/>
</dbReference>
<dbReference type="AlphaFoldDB" id="A0A926I470"/>
<dbReference type="PANTHER" id="PTHR43865">
    <property type="entry name" value="RUBRERYTHRIN-RELATED"/>
    <property type="match status" value="1"/>
</dbReference>
<reference evidence="7" key="1">
    <citation type="submission" date="2020-08" db="EMBL/GenBank/DDBJ databases">
        <title>Genome public.</title>
        <authorList>
            <person name="Liu C."/>
            <person name="Sun Q."/>
        </authorList>
    </citation>
    <scope>NUCLEOTIDE SEQUENCE</scope>
    <source>
        <strain evidence="7">NSJ-31</strain>
    </source>
</reference>
<dbReference type="InterPro" id="IPR003251">
    <property type="entry name" value="Rr_diiron-bd_dom"/>
</dbReference>
<evidence type="ECO:0000259" key="6">
    <source>
        <dbReference type="PROSITE" id="PS50905"/>
    </source>
</evidence>
<accession>A0A926I470</accession>
<dbReference type="Gene3D" id="1.20.1260.10">
    <property type="match status" value="1"/>
</dbReference>
<dbReference type="SUPFAM" id="SSF57802">
    <property type="entry name" value="Rubredoxin-like"/>
    <property type="match status" value="1"/>
</dbReference>
<dbReference type="RefSeq" id="WP_249283156.1">
    <property type="nucleotide sequence ID" value="NZ_JACRST010000013.1"/>
</dbReference>
<evidence type="ECO:0000256" key="2">
    <source>
        <dbReference type="ARBA" id="ARBA00022448"/>
    </source>
</evidence>
<dbReference type="EMBL" id="JACRST010000013">
    <property type="protein sequence ID" value="MBC8547084.1"/>
    <property type="molecule type" value="Genomic_DNA"/>
</dbReference>